<dbReference type="GO" id="GO:0000978">
    <property type="term" value="F:RNA polymerase II cis-regulatory region sequence-specific DNA binding"/>
    <property type="evidence" value="ECO:0007669"/>
    <property type="project" value="TreeGrafter"/>
</dbReference>
<dbReference type="KEGG" id="char:116222357"/>
<keyword evidence="9" id="KW-1185">Reference proteome</keyword>
<evidence type="ECO:0000256" key="7">
    <source>
        <dbReference type="SAM" id="Coils"/>
    </source>
</evidence>
<dbReference type="InterPro" id="IPR013087">
    <property type="entry name" value="Znf_C2H2_type"/>
</dbReference>
<dbReference type="GO" id="GO:0005634">
    <property type="term" value="C:nucleus"/>
    <property type="evidence" value="ECO:0007669"/>
    <property type="project" value="UniProtKB-SubCell"/>
</dbReference>
<keyword evidence="6" id="KW-0539">Nucleus</keyword>
<dbReference type="InterPro" id="IPR050589">
    <property type="entry name" value="Ikaros_C2H2-ZF"/>
</dbReference>
<evidence type="ECO:0000256" key="6">
    <source>
        <dbReference type="ARBA" id="ARBA00023242"/>
    </source>
</evidence>
<dbReference type="AlphaFoldDB" id="A0A6P8FYR6"/>
<name>A0A6P8FYR6_CLUHA</name>
<proteinExistence type="predicted"/>
<sequence length="603" mass="67250">MATLLHQRIQRPQEIFSTTPSTSNQIQPVPVCIACGRTFPDKGSLEDHACPAASFICNCGVGFTDYEAMCYHRNGHSDTYPFQSNHVSLVKHRVQDARLREMKLRKLRMLRSIDRKQQKKLRPAQNPSLSMAFAALRKPAPPVTPAFINVPLLAAHTSYVSPVTIRITSPASSLASVTPPDSSSKTMPSTALPEQPRTPVVPKLGATVNLNWKFQPVVLLRTKRKFLARARHMCATCMATFRAKKNLMEHVASHSFTYVYGCLRCGLLLLDTTSPSYQHYCGRHYASRRDRFTTGCFTTRCFIGDLAVIDQKQENLLRCPHCAATYYQPWQLNLHLKLAHRSRNVLCSPQTVMNKGLTESITQKAVASVTRGQVIVKSREPEEKKTEVLGMKVINGMVKHTEPQPDGKVLHRTVEDVMKTGGGEPEALLEMITHVTGGSVAEGRLMEVARGLEDLKQERRELETETEKCTLNQLRCVICGKNLRTAQMLGRHCCKRKVTLLRPDKLQSRDLKFKDGYRGSLSGSAPCSMAARESDGMVTLQLQTSHNTEICEPVLKNMKEEPTELSCTGLFNSVAVQTKAEFDDGSYDAAINPSITNHFPTNV</sequence>
<keyword evidence="4" id="KW-0863">Zinc-finger</keyword>
<evidence type="ECO:0000256" key="4">
    <source>
        <dbReference type="ARBA" id="ARBA00022771"/>
    </source>
</evidence>
<organism evidence="9 10">
    <name type="scientific">Clupea harengus</name>
    <name type="common">Atlantic herring</name>
    <dbReference type="NCBI Taxonomy" id="7950"/>
    <lineage>
        <taxon>Eukaryota</taxon>
        <taxon>Metazoa</taxon>
        <taxon>Chordata</taxon>
        <taxon>Craniata</taxon>
        <taxon>Vertebrata</taxon>
        <taxon>Euteleostomi</taxon>
        <taxon>Actinopterygii</taxon>
        <taxon>Neopterygii</taxon>
        <taxon>Teleostei</taxon>
        <taxon>Clupei</taxon>
        <taxon>Clupeiformes</taxon>
        <taxon>Clupeoidei</taxon>
        <taxon>Clupeidae</taxon>
        <taxon>Clupea</taxon>
    </lineage>
</organism>
<evidence type="ECO:0000313" key="9">
    <source>
        <dbReference type="Proteomes" id="UP000515152"/>
    </source>
</evidence>
<evidence type="ECO:0000256" key="1">
    <source>
        <dbReference type="ARBA" id="ARBA00004123"/>
    </source>
</evidence>
<evidence type="ECO:0000256" key="3">
    <source>
        <dbReference type="ARBA" id="ARBA00022737"/>
    </source>
</evidence>
<dbReference type="RefSeq" id="XP_031431912.1">
    <property type="nucleotide sequence ID" value="XM_031576052.1"/>
</dbReference>
<dbReference type="GO" id="GO:0003700">
    <property type="term" value="F:DNA-binding transcription factor activity"/>
    <property type="evidence" value="ECO:0007669"/>
    <property type="project" value="TreeGrafter"/>
</dbReference>
<evidence type="ECO:0000256" key="2">
    <source>
        <dbReference type="ARBA" id="ARBA00022723"/>
    </source>
</evidence>
<dbReference type="SMART" id="SM00355">
    <property type="entry name" value="ZnF_C2H2"/>
    <property type="match status" value="4"/>
</dbReference>
<evidence type="ECO:0000313" key="10">
    <source>
        <dbReference type="RefSeq" id="XP_031431912.1"/>
    </source>
</evidence>
<dbReference type="PANTHER" id="PTHR24404:SF114">
    <property type="entry name" value="KLUMPFUSS, ISOFORM B-RELATED"/>
    <property type="match status" value="1"/>
</dbReference>
<dbReference type="OrthoDB" id="8636499at2759"/>
<feature type="region of interest" description="Disordered" evidence="8">
    <location>
        <begin position="173"/>
        <end position="197"/>
    </location>
</feature>
<keyword evidence="2" id="KW-0479">Metal-binding</keyword>
<feature type="compositionally biased region" description="Polar residues" evidence="8">
    <location>
        <begin position="173"/>
        <end position="189"/>
    </location>
</feature>
<gene>
    <name evidence="10" type="primary">LOC116222357</name>
</gene>
<evidence type="ECO:0000256" key="5">
    <source>
        <dbReference type="ARBA" id="ARBA00022833"/>
    </source>
</evidence>
<accession>A0A6P8FYR6</accession>
<comment type="subcellular location">
    <subcellularLocation>
        <location evidence="1">Nucleus</location>
    </subcellularLocation>
</comment>
<dbReference type="PROSITE" id="PS50157">
    <property type="entry name" value="ZINC_FINGER_C2H2_2"/>
    <property type="match status" value="1"/>
</dbReference>
<dbReference type="GO" id="GO:0008270">
    <property type="term" value="F:zinc ion binding"/>
    <property type="evidence" value="ECO:0007669"/>
    <property type="project" value="UniProtKB-KW"/>
</dbReference>
<keyword evidence="7" id="KW-0175">Coiled coil</keyword>
<dbReference type="GeneID" id="116222357"/>
<dbReference type="Proteomes" id="UP000515152">
    <property type="component" value="Chromosome 11"/>
</dbReference>
<keyword evidence="5" id="KW-0862">Zinc</keyword>
<protein>
    <submittedName>
        <fullName evidence="10">Uncharacterized protein LOC116222357</fullName>
    </submittedName>
</protein>
<dbReference type="PANTHER" id="PTHR24404">
    <property type="entry name" value="ZINC FINGER PROTEIN"/>
    <property type="match status" value="1"/>
</dbReference>
<evidence type="ECO:0000256" key="8">
    <source>
        <dbReference type="SAM" id="MobiDB-lite"/>
    </source>
</evidence>
<feature type="coiled-coil region" evidence="7">
    <location>
        <begin position="445"/>
        <end position="472"/>
    </location>
</feature>
<keyword evidence="3" id="KW-0677">Repeat</keyword>
<reference evidence="10" key="1">
    <citation type="submission" date="2025-08" db="UniProtKB">
        <authorList>
            <consortium name="RefSeq"/>
        </authorList>
    </citation>
    <scope>IDENTIFICATION</scope>
</reference>
<dbReference type="PROSITE" id="PS00028">
    <property type="entry name" value="ZINC_FINGER_C2H2_1"/>
    <property type="match status" value="2"/>
</dbReference>
<dbReference type="GO" id="GO:0006357">
    <property type="term" value="P:regulation of transcription by RNA polymerase II"/>
    <property type="evidence" value="ECO:0007669"/>
    <property type="project" value="TreeGrafter"/>
</dbReference>